<dbReference type="OrthoDB" id="4350374at2"/>
<sequence length="193" mass="20613">MRSGALNRVLLALAGLVLFVLGGSVLAVGLGAPPPSWWPHSGRHDVLLSRAERTAWRDQDWWWPALIALLAVLFLIGLWWLVSVLRRRSLSEILVDTGDGRGALVRGGALRSALADDAARRPGVAGADTRLAGGRTSPTLRAGLRLEPDASPAATLADFSARPLAAARDSTGLESLPTDVRLKRVKHKADRVS</sequence>
<dbReference type="AlphaFoldDB" id="A0A4P6U4N7"/>
<evidence type="ECO:0000313" key="3">
    <source>
        <dbReference type="Proteomes" id="UP000292547"/>
    </source>
</evidence>
<keyword evidence="1" id="KW-0472">Membrane</keyword>
<organism evidence="2 3">
    <name type="scientific">Streptomyces seoulensis</name>
    <dbReference type="NCBI Taxonomy" id="73044"/>
    <lineage>
        <taxon>Bacteria</taxon>
        <taxon>Bacillati</taxon>
        <taxon>Actinomycetota</taxon>
        <taxon>Actinomycetes</taxon>
        <taxon>Kitasatosporales</taxon>
        <taxon>Streptomycetaceae</taxon>
        <taxon>Streptomyces</taxon>
    </lineage>
</organism>
<gene>
    <name evidence="2" type="primary">amaP</name>
    <name evidence="2" type="ORF">D0Z67_06100</name>
</gene>
<name>A0A4P6U4N7_STRSO</name>
<dbReference type="STRING" id="73044.GCA_000725795_03919"/>
<dbReference type="NCBIfam" id="NF033218">
    <property type="entry name" value="anchor_AmaP"/>
    <property type="match status" value="1"/>
</dbReference>
<accession>A0A4P6U4N7</accession>
<evidence type="ECO:0000313" key="2">
    <source>
        <dbReference type="EMBL" id="QBJ94024.1"/>
    </source>
</evidence>
<protein>
    <submittedName>
        <fullName evidence="2">Alkaline shock response membrane anchor protein AmaP</fullName>
    </submittedName>
</protein>
<dbReference type="Proteomes" id="UP000292547">
    <property type="component" value="Chromosome"/>
</dbReference>
<keyword evidence="3" id="KW-1185">Reference proteome</keyword>
<evidence type="ECO:0000256" key="1">
    <source>
        <dbReference type="SAM" id="Phobius"/>
    </source>
</evidence>
<keyword evidence="1" id="KW-0812">Transmembrane</keyword>
<dbReference type="EMBL" id="CP032229">
    <property type="protein sequence ID" value="QBJ94024.1"/>
    <property type="molecule type" value="Genomic_DNA"/>
</dbReference>
<dbReference type="KEGG" id="sseo:D0Z67_06100"/>
<proteinExistence type="predicted"/>
<feature type="transmembrane region" description="Helical" evidence="1">
    <location>
        <begin position="61"/>
        <end position="82"/>
    </location>
</feature>
<keyword evidence="1" id="KW-1133">Transmembrane helix</keyword>
<reference evidence="2 3" key="1">
    <citation type="submission" date="2018-08" db="EMBL/GenBank/DDBJ databases">
        <title>The complete genome sequence of Streptomyces seoulensis, a pioneer strain for nickel superoxide dismutase discovery.</title>
        <authorList>
            <person name="Shin J."/>
            <person name="Lee J.-S."/>
            <person name="Lee E.-J."/>
            <person name="Youn H.-D."/>
        </authorList>
    </citation>
    <scope>NUCLEOTIDE SEQUENCE [LARGE SCALE GENOMIC DNA]</scope>
    <source>
        <strain evidence="2 3">KCTC 9819</strain>
    </source>
</reference>